<evidence type="ECO:0008006" key="3">
    <source>
        <dbReference type="Google" id="ProtNLM"/>
    </source>
</evidence>
<reference evidence="2" key="1">
    <citation type="submission" date="2014-11" db="EMBL/GenBank/DDBJ databases">
        <authorList>
            <person name="Amaro Gonzalez C."/>
        </authorList>
    </citation>
    <scope>NUCLEOTIDE SEQUENCE</scope>
</reference>
<dbReference type="EMBL" id="GBXM01049740">
    <property type="protein sequence ID" value="JAH58837.1"/>
    <property type="molecule type" value="Transcribed_RNA"/>
</dbReference>
<sequence>MVHGVLSMVWRMAHWAWLVIVGIFWHQIPAGQSVKSTCQKDKVILNGAAAFVNSQSNYPLKCHAHCAARVAIVYSYNGRCG</sequence>
<feature type="signal peptide" evidence="1">
    <location>
        <begin position="1"/>
        <end position="30"/>
    </location>
</feature>
<name>A0A0E9TZD9_ANGAN</name>
<keyword evidence="1" id="KW-0732">Signal</keyword>
<accession>A0A0E9TZD9</accession>
<organism evidence="2">
    <name type="scientific">Anguilla anguilla</name>
    <name type="common">European freshwater eel</name>
    <name type="synonym">Muraena anguilla</name>
    <dbReference type="NCBI Taxonomy" id="7936"/>
    <lineage>
        <taxon>Eukaryota</taxon>
        <taxon>Metazoa</taxon>
        <taxon>Chordata</taxon>
        <taxon>Craniata</taxon>
        <taxon>Vertebrata</taxon>
        <taxon>Euteleostomi</taxon>
        <taxon>Actinopterygii</taxon>
        <taxon>Neopterygii</taxon>
        <taxon>Teleostei</taxon>
        <taxon>Anguilliformes</taxon>
        <taxon>Anguillidae</taxon>
        <taxon>Anguilla</taxon>
    </lineage>
</organism>
<reference evidence="2" key="2">
    <citation type="journal article" date="2015" name="Fish Shellfish Immunol.">
        <title>Early steps in the European eel (Anguilla anguilla)-Vibrio vulnificus interaction in the gills: Role of the RtxA13 toxin.</title>
        <authorList>
            <person name="Callol A."/>
            <person name="Pajuelo D."/>
            <person name="Ebbesson L."/>
            <person name="Teles M."/>
            <person name="MacKenzie S."/>
            <person name="Amaro C."/>
        </authorList>
    </citation>
    <scope>NUCLEOTIDE SEQUENCE</scope>
</reference>
<feature type="chain" id="PRO_5002432915" description="LCCL domain-containing protein" evidence="1">
    <location>
        <begin position="31"/>
        <end position="81"/>
    </location>
</feature>
<proteinExistence type="predicted"/>
<evidence type="ECO:0000313" key="2">
    <source>
        <dbReference type="EMBL" id="JAH58837.1"/>
    </source>
</evidence>
<dbReference type="AlphaFoldDB" id="A0A0E9TZD9"/>
<evidence type="ECO:0000256" key="1">
    <source>
        <dbReference type="SAM" id="SignalP"/>
    </source>
</evidence>
<protein>
    <recommendedName>
        <fullName evidence="3">LCCL domain-containing protein</fullName>
    </recommendedName>
</protein>